<dbReference type="eggNOG" id="ENOG502RWVG">
    <property type="taxonomic scope" value="Eukaryota"/>
</dbReference>
<evidence type="ECO:0000256" key="5">
    <source>
        <dbReference type="ARBA" id="ARBA00023242"/>
    </source>
</evidence>
<reference evidence="8" key="3">
    <citation type="submission" date="2015-02" db="UniProtKB">
        <authorList>
            <consortium name="EnsemblProtists"/>
        </authorList>
    </citation>
    <scope>IDENTIFICATION</scope>
    <source>
        <strain evidence="8">DAOM BR144</strain>
    </source>
</reference>
<dbReference type="GO" id="GO:0005634">
    <property type="term" value="C:nucleus"/>
    <property type="evidence" value="ECO:0007669"/>
    <property type="project" value="UniProtKB-SubCell"/>
</dbReference>
<keyword evidence="5" id="KW-0539">Nucleus</keyword>
<dbReference type="PANTHER" id="PTHR46481">
    <property type="entry name" value="ZINC FINGER BED DOMAIN-CONTAINING PROTEIN 4"/>
    <property type="match status" value="1"/>
</dbReference>
<dbReference type="InterPro" id="IPR008906">
    <property type="entry name" value="HATC_C_dom"/>
</dbReference>
<feature type="domain" description="HAT C-terminal dimerisation" evidence="7">
    <location>
        <begin position="690"/>
        <end position="725"/>
    </location>
</feature>
<accession>K3WJB3</accession>
<evidence type="ECO:0000256" key="2">
    <source>
        <dbReference type="ARBA" id="ARBA00022723"/>
    </source>
</evidence>
<evidence type="ECO:0000256" key="1">
    <source>
        <dbReference type="ARBA" id="ARBA00004123"/>
    </source>
</evidence>
<evidence type="ECO:0000313" key="8">
    <source>
        <dbReference type="EnsemblProtists" id="PYU1_T005055"/>
    </source>
</evidence>
<dbReference type="SUPFAM" id="SSF53098">
    <property type="entry name" value="Ribonuclease H-like"/>
    <property type="match status" value="1"/>
</dbReference>
<dbReference type="GO" id="GO:0008270">
    <property type="term" value="F:zinc ion binding"/>
    <property type="evidence" value="ECO:0007669"/>
    <property type="project" value="UniProtKB-KW"/>
</dbReference>
<feature type="region of interest" description="Disordered" evidence="6">
    <location>
        <begin position="1"/>
        <end position="46"/>
    </location>
</feature>
<feature type="compositionally biased region" description="Polar residues" evidence="6">
    <location>
        <begin position="178"/>
        <end position="187"/>
    </location>
</feature>
<evidence type="ECO:0000259" key="7">
    <source>
        <dbReference type="Pfam" id="PF05699"/>
    </source>
</evidence>
<organism evidence="8 9">
    <name type="scientific">Globisporangium ultimum (strain ATCC 200006 / CBS 805.95 / DAOM BR144)</name>
    <name type="common">Pythium ultimum</name>
    <dbReference type="NCBI Taxonomy" id="431595"/>
    <lineage>
        <taxon>Eukaryota</taxon>
        <taxon>Sar</taxon>
        <taxon>Stramenopiles</taxon>
        <taxon>Oomycota</taxon>
        <taxon>Peronosporomycetes</taxon>
        <taxon>Pythiales</taxon>
        <taxon>Pythiaceae</taxon>
        <taxon>Globisporangium</taxon>
    </lineage>
</organism>
<keyword evidence="4" id="KW-0862">Zinc</keyword>
<dbReference type="HOGENOM" id="CLU_011789_0_0_1"/>
<feature type="region of interest" description="Disordered" evidence="6">
    <location>
        <begin position="177"/>
        <end position="213"/>
    </location>
</feature>
<reference evidence="9" key="1">
    <citation type="journal article" date="2010" name="Genome Biol.">
        <title>Genome sequence of the necrotrophic plant pathogen Pythium ultimum reveals original pathogenicity mechanisms and effector repertoire.</title>
        <authorList>
            <person name="Levesque C.A."/>
            <person name="Brouwer H."/>
            <person name="Cano L."/>
            <person name="Hamilton J.P."/>
            <person name="Holt C."/>
            <person name="Huitema E."/>
            <person name="Raffaele S."/>
            <person name="Robideau G.P."/>
            <person name="Thines M."/>
            <person name="Win J."/>
            <person name="Zerillo M.M."/>
            <person name="Beakes G.W."/>
            <person name="Boore J.L."/>
            <person name="Busam D."/>
            <person name="Dumas B."/>
            <person name="Ferriera S."/>
            <person name="Fuerstenberg S.I."/>
            <person name="Gachon C.M."/>
            <person name="Gaulin E."/>
            <person name="Govers F."/>
            <person name="Grenville-Briggs L."/>
            <person name="Horner N."/>
            <person name="Hostetler J."/>
            <person name="Jiang R.H."/>
            <person name="Johnson J."/>
            <person name="Krajaejun T."/>
            <person name="Lin H."/>
            <person name="Meijer H.J."/>
            <person name="Moore B."/>
            <person name="Morris P."/>
            <person name="Phuntmart V."/>
            <person name="Puiu D."/>
            <person name="Shetty J."/>
            <person name="Stajich J.E."/>
            <person name="Tripathy S."/>
            <person name="Wawra S."/>
            <person name="van West P."/>
            <person name="Whitty B.R."/>
            <person name="Coutinho P.M."/>
            <person name="Henrissat B."/>
            <person name="Martin F."/>
            <person name="Thomas P.D."/>
            <person name="Tyler B.M."/>
            <person name="De Vries R.P."/>
            <person name="Kamoun S."/>
            <person name="Yandell M."/>
            <person name="Tisserat N."/>
            <person name="Buell C.R."/>
        </authorList>
    </citation>
    <scope>NUCLEOTIDE SEQUENCE</scope>
    <source>
        <strain evidence="9">DAOM:BR144</strain>
    </source>
</reference>
<dbReference type="InterPro" id="IPR052035">
    <property type="entry name" value="ZnF_BED_domain_contain"/>
</dbReference>
<dbReference type="AlphaFoldDB" id="K3WJB3"/>
<dbReference type="InterPro" id="IPR012337">
    <property type="entry name" value="RNaseH-like_sf"/>
</dbReference>
<evidence type="ECO:0000256" key="3">
    <source>
        <dbReference type="ARBA" id="ARBA00022771"/>
    </source>
</evidence>
<dbReference type="VEuPathDB" id="FungiDB:PYU1_G005044"/>
<comment type="subcellular location">
    <subcellularLocation>
        <location evidence="1">Nucleus</location>
    </subcellularLocation>
</comment>
<dbReference type="PANTHER" id="PTHR46481:SF10">
    <property type="entry name" value="ZINC FINGER BED DOMAIN-CONTAINING PROTEIN 39"/>
    <property type="match status" value="1"/>
</dbReference>
<dbReference type="STRING" id="431595.K3WJB3"/>
<dbReference type="EMBL" id="GL376564">
    <property type="status" value="NOT_ANNOTATED_CDS"/>
    <property type="molecule type" value="Genomic_DNA"/>
</dbReference>
<keyword evidence="9" id="KW-1185">Reference proteome</keyword>
<reference evidence="9" key="2">
    <citation type="submission" date="2010-04" db="EMBL/GenBank/DDBJ databases">
        <authorList>
            <person name="Buell R."/>
            <person name="Hamilton J."/>
            <person name="Hostetler J."/>
        </authorList>
    </citation>
    <scope>NUCLEOTIDE SEQUENCE [LARGE SCALE GENOMIC DNA]</scope>
    <source>
        <strain evidence="9">DAOM:BR144</strain>
    </source>
</reference>
<protein>
    <recommendedName>
        <fullName evidence="7">HAT C-terminal dimerisation domain-containing protein</fullName>
    </recommendedName>
</protein>
<dbReference type="Pfam" id="PF05699">
    <property type="entry name" value="Dimer_Tnp_hAT"/>
    <property type="match status" value="1"/>
</dbReference>
<evidence type="ECO:0000313" key="9">
    <source>
        <dbReference type="Proteomes" id="UP000019132"/>
    </source>
</evidence>
<name>K3WJB3_GLOUD</name>
<dbReference type="InParanoid" id="K3WJB3"/>
<sequence>MDALLFDAPDGAAETAKSKAPPAVASRANGSSQDPTPRARGHRAQSQVWKFLTHAENPHKETVSTCMHCAQNVPHHRKSEKARAHLNRCTAFRARWHDLPLDARPQWVDFEGKKRKAGVALLAAEERHVKDMLIVQAGAAQVSTEAHMSSAAVVSGNNTSMPNGAEVHSGAPRIPLSTLPTSNTPAATASVKRRPTTRSVNQKPRPAIPASTGVDADVTSRMIHEALAMHFYTTATPLERIDDLYLQAAFRCSNPDVVLPSVTDLAGHLLENAYTKVKSRVWTLLSSSEFNCLTMTGWRHLDRRIEEDKEAETGQRVEYLVANEQHTFVLETSVLGLEQRLDADFLAHKIMRLMSDCDHKISGVVTDNTPAHQRMWNRLKSAFPGRFFYGCASHGLDLFVQDIFCPVRNDDGNESRGKYPDGYPFEPLAQLTETCEKIATVLYQDEQLHLELSQLLRETGATAEMVHQFPSSRHAAWRRLKAAFQSVHAAYNVLRGIVIRQEFISRSSLSQYDTRAHVQQQLLRPDFVLLLEKAIAILHPLDRFMSLFETASKPCSEVFYVFAKALPDELLAIPGLTKIEQTYLLIRNQTRFNGMYGDVHGIAYVLDPQYIGDGLNSDVRKSIEDIIFDLPINSDQGIRKEGEDAVALSNRHNAVKLDLAQQFTEYVIDATREKNNHTFRYTLLVKQKKTALQYWLTDGQRWPLLQKIACKVFSLPASTNSLERKVPLEKATLPATIRGALPADAIAKLAYIRANHSAIGEGDTSAQEQQREDGVEGLHQPYAIDL</sequence>
<dbReference type="EnsemblProtists" id="PYU1_T005055">
    <property type="protein sequence ID" value="PYU1_T005055"/>
    <property type="gene ID" value="PYU1_G005044"/>
</dbReference>
<evidence type="ECO:0000256" key="6">
    <source>
        <dbReference type="SAM" id="MobiDB-lite"/>
    </source>
</evidence>
<keyword evidence="2" id="KW-0479">Metal-binding</keyword>
<keyword evidence="3" id="KW-0863">Zinc-finger</keyword>
<dbReference type="Proteomes" id="UP000019132">
    <property type="component" value="Unassembled WGS sequence"/>
</dbReference>
<dbReference type="GO" id="GO:0046983">
    <property type="term" value="F:protein dimerization activity"/>
    <property type="evidence" value="ECO:0007669"/>
    <property type="project" value="InterPro"/>
</dbReference>
<evidence type="ECO:0000256" key="4">
    <source>
        <dbReference type="ARBA" id="ARBA00022833"/>
    </source>
</evidence>
<proteinExistence type="predicted"/>